<dbReference type="InterPro" id="IPR002815">
    <property type="entry name" value="Spo11/TopoVI_A"/>
</dbReference>
<evidence type="ECO:0000256" key="7">
    <source>
        <dbReference type="ARBA" id="ARBA00023029"/>
    </source>
</evidence>
<comment type="similarity">
    <text evidence="3 10">Belongs to the TOP6A family.</text>
</comment>
<evidence type="ECO:0000313" key="13">
    <source>
        <dbReference type="RefSeq" id="XP_033766648.1"/>
    </source>
</evidence>
<dbReference type="Gene3D" id="3.40.1360.10">
    <property type="match status" value="1"/>
</dbReference>
<dbReference type="VEuPathDB" id="FungiDB:SPAR_H00200"/>
<dbReference type="GO" id="GO:0003677">
    <property type="term" value="F:DNA binding"/>
    <property type="evidence" value="ECO:0007669"/>
    <property type="project" value="UniProtKB-UniRule"/>
</dbReference>
<dbReference type="GeneID" id="54630956"/>
<keyword evidence="7 10" id="KW-0799">Topoisomerase</keyword>
<keyword evidence="9 10" id="KW-0413">Isomerase</keyword>
<gene>
    <name evidence="13" type="primary">SPO11</name>
    <name evidence="13" type="ORF">SPAR_H00200</name>
</gene>
<dbReference type="Pfam" id="PF21180">
    <property type="entry name" value="TOP6A-Spo11_Toprim"/>
    <property type="match status" value="1"/>
</dbReference>
<evidence type="ECO:0000256" key="6">
    <source>
        <dbReference type="ARBA" id="ARBA00022842"/>
    </source>
</evidence>
<keyword evidence="8 10" id="KW-0238">DNA-binding</keyword>
<dbReference type="CDD" id="cd00223">
    <property type="entry name" value="TOPRIM_TopoIIB_SPO"/>
    <property type="match status" value="1"/>
</dbReference>
<dbReference type="InterPro" id="IPR036388">
    <property type="entry name" value="WH-like_DNA-bd_sf"/>
</dbReference>
<keyword evidence="5" id="KW-0479">Metal-binding</keyword>
<dbReference type="InterPro" id="IPR013049">
    <property type="entry name" value="Spo11/TopoVI_A_N"/>
</dbReference>
<dbReference type="GO" id="GO:0005524">
    <property type="term" value="F:ATP binding"/>
    <property type="evidence" value="ECO:0007669"/>
    <property type="project" value="InterPro"/>
</dbReference>
<dbReference type="PANTHER" id="PTHR10848:SF0">
    <property type="entry name" value="MEIOTIC RECOMBINATION PROTEIN SPO11"/>
    <property type="match status" value="1"/>
</dbReference>
<dbReference type="InterPro" id="IPR034136">
    <property type="entry name" value="TOPRIM_Topo6A/Spo11"/>
</dbReference>
<dbReference type="EC" id="5.6.2.2" evidence="4"/>
<dbReference type="OrthoDB" id="5377392at2759"/>
<evidence type="ECO:0000256" key="3">
    <source>
        <dbReference type="ARBA" id="ARBA00006559"/>
    </source>
</evidence>
<evidence type="ECO:0000256" key="5">
    <source>
        <dbReference type="ARBA" id="ARBA00022723"/>
    </source>
</evidence>
<accession>A0A8B8USC9</accession>
<dbReference type="AlphaFoldDB" id="A0A8B8USC9"/>
<evidence type="ECO:0000256" key="10">
    <source>
        <dbReference type="PROSITE-ProRule" id="PRU01385"/>
    </source>
</evidence>
<dbReference type="GO" id="GO:0000706">
    <property type="term" value="P:meiotic DNA double-strand break processing"/>
    <property type="evidence" value="ECO:0007669"/>
    <property type="project" value="TreeGrafter"/>
</dbReference>
<dbReference type="RefSeq" id="XP_033766648.1">
    <property type="nucleotide sequence ID" value="XM_033910757.1"/>
</dbReference>
<evidence type="ECO:0000256" key="4">
    <source>
        <dbReference type="ARBA" id="ARBA00012895"/>
    </source>
</evidence>
<comment type="catalytic activity">
    <reaction evidence="1 10">
        <text>ATP-dependent breakage, passage and rejoining of double-stranded DNA.</text>
        <dbReference type="EC" id="5.6.2.2"/>
    </reaction>
</comment>
<dbReference type="Gene3D" id="1.10.10.10">
    <property type="entry name" value="Winged helix-like DNA-binding domain superfamily/Winged helix DNA-binding domain"/>
    <property type="match status" value="1"/>
</dbReference>
<dbReference type="GO" id="GO:0046872">
    <property type="term" value="F:metal ion binding"/>
    <property type="evidence" value="ECO:0007669"/>
    <property type="project" value="UniProtKB-KW"/>
</dbReference>
<dbReference type="KEGG" id="spao:SPAR_H00200"/>
<proteinExistence type="inferred from homology"/>
<evidence type="ECO:0000259" key="11">
    <source>
        <dbReference type="Pfam" id="PF04406"/>
    </source>
</evidence>
<dbReference type="PANTHER" id="PTHR10848">
    <property type="entry name" value="MEIOTIC RECOMBINATION PROTEIN SPO11"/>
    <property type="match status" value="1"/>
</dbReference>
<name>A0A8B8USC9_SACPA</name>
<evidence type="ECO:0000256" key="8">
    <source>
        <dbReference type="ARBA" id="ARBA00023125"/>
    </source>
</evidence>
<feature type="domain" description="Spo11/DNA topoisomerase VI subunit A N-terminal" evidence="11">
    <location>
        <begin position="106"/>
        <end position="168"/>
    </location>
</feature>
<feature type="domain" description="Topoisomerase 6 subunit A/Spo11 TOPRIM" evidence="12">
    <location>
        <begin position="230"/>
        <end position="352"/>
    </location>
</feature>
<dbReference type="InterPro" id="IPR036078">
    <property type="entry name" value="Spo11/TopoVI_A_sf"/>
</dbReference>
<dbReference type="Pfam" id="PF04406">
    <property type="entry name" value="TP6A_N"/>
    <property type="match status" value="1"/>
</dbReference>
<reference evidence="13" key="2">
    <citation type="submission" date="2020-01" db="EMBL/GenBank/DDBJ databases">
        <title>Population-level Yeast Reference Genomes.</title>
        <authorList>
            <person name="Yue J.-X."/>
        </authorList>
    </citation>
    <scope>NUCLEOTIDE SEQUENCE</scope>
    <source>
        <strain evidence="13">CBS432</strain>
    </source>
</reference>
<evidence type="ECO:0000256" key="2">
    <source>
        <dbReference type="ARBA" id="ARBA00001946"/>
    </source>
</evidence>
<reference evidence="13" key="3">
    <citation type="submission" date="2025-07" db="EMBL/GenBank/DDBJ databases">
        <authorList>
            <consortium name="NCBI Genome Project"/>
        </authorList>
    </citation>
    <scope>NUCLEOTIDE SEQUENCE</scope>
    <source>
        <strain evidence="13">CBS432</strain>
    </source>
</reference>
<dbReference type="GO" id="GO:0003918">
    <property type="term" value="F:DNA topoisomerase type II (double strand cut, ATP-hydrolyzing) activity"/>
    <property type="evidence" value="ECO:0007669"/>
    <property type="project" value="UniProtKB-UniRule"/>
</dbReference>
<organism evidence="13">
    <name type="scientific">Saccharomyces paradoxus</name>
    <name type="common">Yeast</name>
    <name type="synonym">Saccharomyces douglasii</name>
    <dbReference type="NCBI Taxonomy" id="27291"/>
    <lineage>
        <taxon>Eukaryota</taxon>
        <taxon>Fungi</taxon>
        <taxon>Dikarya</taxon>
        <taxon>Ascomycota</taxon>
        <taxon>Saccharomycotina</taxon>
        <taxon>Saccharomycetes</taxon>
        <taxon>Saccharomycetales</taxon>
        <taxon>Saccharomycetaceae</taxon>
        <taxon>Saccharomyces</taxon>
    </lineage>
</organism>
<dbReference type="GO" id="GO:0042138">
    <property type="term" value="P:meiotic DNA double-strand break formation"/>
    <property type="evidence" value="ECO:0007669"/>
    <property type="project" value="TreeGrafter"/>
</dbReference>
<reference evidence="13" key="4">
    <citation type="submission" date="2025-08" db="UniProtKB">
        <authorList>
            <consortium name="RefSeq"/>
        </authorList>
    </citation>
    <scope>IDENTIFICATION</scope>
    <source>
        <strain evidence="13">CBS432</strain>
    </source>
</reference>
<comment type="cofactor">
    <cofactor evidence="2">
        <name>Mg(2+)</name>
        <dbReference type="ChEBI" id="CHEBI:18420"/>
    </cofactor>
</comment>
<evidence type="ECO:0000259" key="12">
    <source>
        <dbReference type="Pfam" id="PF21180"/>
    </source>
</evidence>
<feature type="active site" description="O-(5'-phospho-DNA)-tyrosine intermediate" evidence="10">
    <location>
        <position position="135"/>
    </location>
</feature>
<dbReference type="PROSITE" id="PS52041">
    <property type="entry name" value="TOPO_IIB"/>
    <property type="match status" value="1"/>
</dbReference>
<reference evidence="13" key="1">
    <citation type="journal article" date="2017" name="Nat. Genet.">
        <title>Contrasting evolutionary genome dynamics between domesticated and wild yeasts.</title>
        <authorList>
            <person name="Yue J.X."/>
            <person name="Li J."/>
            <person name="Aigrain L."/>
            <person name="Hallin J."/>
            <person name="Persson K."/>
            <person name="Oliver K."/>
            <person name="Bergstrom A."/>
            <person name="Coupland P."/>
            <person name="Warringer J."/>
            <person name="Lagomarsino M.C."/>
            <person name="Fischer G."/>
            <person name="Durbin R."/>
            <person name="Liti G."/>
        </authorList>
    </citation>
    <scope>NUCLEOTIDE SEQUENCE</scope>
    <source>
        <strain evidence="13">CBS432</strain>
    </source>
</reference>
<dbReference type="PRINTS" id="PR01550">
    <property type="entry name" value="TOP6AFAMILY"/>
</dbReference>
<dbReference type="GO" id="GO:0007131">
    <property type="term" value="P:reciprocal meiotic recombination"/>
    <property type="evidence" value="ECO:0007669"/>
    <property type="project" value="TreeGrafter"/>
</dbReference>
<keyword evidence="6" id="KW-0460">Magnesium</keyword>
<sequence length="398" mass="45084">MALEGLRKKYRTRQELVKALSSKRRSIHLNPNDHSNGTASSDADVLAHIKHFLSLAANSLEQHQQPISIVFQNKKKKGDVNNSDIYTTLDFPLNGPHLYTHQFKLKRFSILLNLLKIVMEKLPLGKNTTVRDIFYSNVELFQRQANVVQWLDVIRFNFKLSPRKSLNIIPAQKGLVYSPFPIDIYDNILTGENESKLQKQTVFPGKPCLIPFFQDDAIIKLGTTSMCNLVIVEKEAVFTKLVNNYQKLNTNTMLITGKGFPDFLTRLFLKKLEQNCSNSISSCSIFTDADPYGISIALNYVHSSANSVYNCTMANYKGIHITQVLAQNNGVHNKAIQLLGLNQRDYSLAKNLIVSLTANSENVATSPLKNFIMECQREIFFQKKAEMNEIDASIFQSQ</sequence>
<evidence type="ECO:0000256" key="1">
    <source>
        <dbReference type="ARBA" id="ARBA00000185"/>
    </source>
</evidence>
<dbReference type="SUPFAM" id="SSF56726">
    <property type="entry name" value="DNA topoisomerase IV, alpha subunit"/>
    <property type="match status" value="1"/>
</dbReference>
<dbReference type="GO" id="GO:0000228">
    <property type="term" value="C:nuclear chromosome"/>
    <property type="evidence" value="ECO:0007669"/>
    <property type="project" value="TreeGrafter"/>
</dbReference>
<evidence type="ECO:0000256" key="9">
    <source>
        <dbReference type="ARBA" id="ARBA00023235"/>
    </source>
</evidence>
<protein>
    <recommendedName>
        <fullName evidence="4">DNA topoisomerase (ATP-hydrolyzing)</fullName>
        <ecNumber evidence="4">5.6.2.2</ecNumber>
    </recommendedName>
</protein>